<proteinExistence type="predicted"/>
<dbReference type="SMART" id="SM00894">
    <property type="entry name" value="Excalibur"/>
    <property type="match status" value="1"/>
</dbReference>
<feature type="compositionally biased region" description="Polar residues" evidence="1">
    <location>
        <begin position="47"/>
        <end position="68"/>
    </location>
</feature>
<keyword evidence="5" id="KW-1185">Reference proteome</keyword>
<evidence type="ECO:0000313" key="4">
    <source>
        <dbReference type="EMBL" id="MFF3574165.1"/>
    </source>
</evidence>
<dbReference type="Proteomes" id="UP001601992">
    <property type="component" value="Unassembled WGS sequence"/>
</dbReference>
<sequence length="112" mass="10727">MNISVLRRMIPVVAAAGLLGLAAPGAALAAPGSGAGTGGSSAGGSGFTVNDQGTISPPQNDSGDQNTPVWYPNCASVRAAGKAPLYSSQPGYSALLDPKGTGVACGPGSTTP</sequence>
<evidence type="ECO:0000256" key="1">
    <source>
        <dbReference type="SAM" id="MobiDB-lite"/>
    </source>
</evidence>
<evidence type="ECO:0000313" key="5">
    <source>
        <dbReference type="Proteomes" id="UP001601992"/>
    </source>
</evidence>
<organism evidence="4 5">
    <name type="scientific">Nocardia jiangxiensis</name>
    <dbReference type="NCBI Taxonomy" id="282685"/>
    <lineage>
        <taxon>Bacteria</taxon>
        <taxon>Bacillati</taxon>
        <taxon>Actinomycetota</taxon>
        <taxon>Actinomycetes</taxon>
        <taxon>Mycobacteriales</taxon>
        <taxon>Nocardiaceae</taxon>
        <taxon>Nocardia</taxon>
    </lineage>
</organism>
<feature type="domain" description="Excalibur calcium-binding" evidence="3">
    <location>
        <begin position="70"/>
        <end position="106"/>
    </location>
</feature>
<feature type="compositionally biased region" description="Gly residues" evidence="1">
    <location>
        <begin position="33"/>
        <end position="46"/>
    </location>
</feature>
<dbReference type="InterPro" id="IPR008613">
    <property type="entry name" value="Excalibur_Ca-bd_domain"/>
</dbReference>
<name>A0ABW6SCX8_9NOCA</name>
<gene>
    <name evidence="4" type="ORF">ACFYXQ_41110</name>
</gene>
<reference evidence="4 5" key="1">
    <citation type="submission" date="2024-10" db="EMBL/GenBank/DDBJ databases">
        <title>The Natural Products Discovery Center: Release of the First 8490 Sequenced Strains for Exploring Actinobacteria Biosynthetic Diversity.</title>
        <authorList>
            <person name="Kalkreuter E."/>
            <person name="Kautsar S.A."/>
            <person name="Yang D."/>
            <person name="Bader C.D."/>
            <person name="Teijaro C.N."/>
            <person name="Fluegel L."/>
            <person name="Davis C.M."/>
            <person name="Simpson J.R."/>
            <person name="Lauterbach L."/>
            <person name="Steele A.D."/>
            <person name="Gui C."/>
            <person name="Meng S."/>
            <person name="Li G."/>
            <person name="Viehrig K."/>
            <person name="Ye F."/>
            <person name="Su P."/>
            <person name="Kiefer A.F."/>
            <person name="Nichols A."/>
            <person name="Cepeda A.J."/>
            <person name="Yan W."/>
            <person name="Fan B."/>
            <person name="Jiang Y."/>
            <person name="Adhikari A."/>
            <person name="Zheng C.-J."/>
            <person name="Schuster L."/>
            <person name="Cowan T.M."/>
            <person name="Smanski M.J."/>
            <person name="Chevrette M.G."/>
            <person name="De Carvalho L.P.S."/>
            <person name="Shen B."/>
        </authorList>
    </citation>
    <scope>NUCLEOTIDE SEQUENCE [LARGE SCALE GENOMIC DNA]</scope>
    <source>
        <strain evidence="4 5">NPDC002593</strain>
    </source>
</reference>
<keyword evidence="2" id="KW-0732">Signal</keyword>
<dbReference type="EMBL" id="JBIAQY010000024">
    <property type="protein sequence ID" value="MFF3574165.1"/>
    <property type="molecule type" value="Genomic_DNA"/>
</dbReference>
<protein>
    <submittedName>
        <fullName evidence="4">Excalibur calcium-binding domain-containing protein</fullName>
    </submittedName>
</protein>
<feature type="region of interest" description="Disordered" evidence="1">
    <location>
        <begin position="29"/>
        <end position="69"/>
    </location>
</feature>
<comment type="caution">
    <text evidence="4">The sequence shown here is derived from an EMBL/GenBank/DDBJ whole genome shotgun (WGS) entry which is preliminary data.</text>
</comment>
<evidence type="ECO:0000259" key="3">
    <source>
        <dbReference type="SMART" id="SM00894"/>
    </source>
</evidence>
<dbReference type="Pfam" id="PF05901">
    <property type="entry name" value="Excalibur"/>
    <property type="match status" value="1"/>
</dbReference>
<dbReference type="RefSeq" id="WP_051193799.1">
    <property type="nucleotide sequence ID" value="NZ_JBIAQY010000024.1"/>
</dbReference>
<feature type="signal peptide" evidence="2">
    <location>
        <begin position="1"/>
        <end position="29"/>
    </location>
</feature>
<evidence type="ECO:0000256" key="2">
    <source>
        <dbReference type="SAM" id="SignalP"/>
    </source>
</evidence>
<feature type="chain" id="PRO_5045144487" evidence="2">
    <location>
        <begin position="30"/>
        <end position="112"/>
    </location>
</feature>
<accession>A0ABW6SCX8</accession>